<organism evidence="1 2">
    <name type="scientific">Nonomuraea mesophila</name>
    <dbReference type="NCBI Taxonomy" id="2530382"/>
    <lineage>
        <taxon>Bacteria</taxon>
        <taxon>Bacillati</taxon>
        <taxon>Actinomycetota</taxon>
        <taxon>Actinomycetes</taxon>
        <taxon>Streptosporangiales</taxon>
        <taxon>Streptosporangiaceae</taxon>
        <taxon>Nonomuraea</taxon>
    </lineage>
</organism>
<dbReference type="RefSeq" id="WP_132640216.1">
    <property type="nucleotide sequence ID" value="NZ_SMLD01000211.1"/>
</dbReference>
<dbReference type="AlphaFoldDB" id="A0A4R5E993"/>
<dbReference type="Pfam" id="PF06224">
    <property type="entry name" value="AlkZ-like"/>
    <property type="match status" value="1"/>
</dbReference>
<proteinExistence type="predicted"/>
<protein>
    <recommendedName>
        <fullName evidence="3">Winged helix DNA-binding domain-containing protein</fullName>
    </recommendedName>
</protein>
<sequence>MIADADRKHVTPGQARVLPTVLIDGYVRGTWSFAAGEVRLTPFRPLSVTERQAADHEITRLQPFLSCR</sequence>
<evidence type="ECO:0000313" key="2">
    <source>
        <dbReference type="Proteomes" id="UP000295136"/>
    </source>
</evidence>
<name>A0A4R5E993_9ACTN</name>
<reference evidence="1 2" key="1">
    <citation type="submission" date="2019-03" db="EMBL/GenBank/DDBJ databases">
        <title>Draft genome sequences of novel Actinobacteria.</title>
        <authorList>
            <person name="Sahin N."/>
            <person name="Ay H."/>
            <person name="Saygin H."/>
        </authorList>
    </citation>
    <scope>NUCLEOTIDE SEQUENCE [LARGE SCALE GENOMIC DNA]</scope>
    <source>
        <strain evidence="1 2">6K102</strain>
    </source>
</reference>
<accession>A0A4R5E993</accession>
<comment type="caution">
    <text evidence="1">The sequence shown here is derived from an EMBL/GenBank/DDBJ whole genome shotgun (WGS) entry which is preliminary data.</text>
</comment>
<evidence type="ECO:0000313" key="1">
    <source>
        <dbReference type="EMBL" id="TDE28122.1"/>
    </source>
</evidence>
<dbReference type="InterPro" id="IPR009351">
    <property type="entry name" value="AlkZ-like"/>
</dbReference>
<dbReference type="EMBL" id="SMLD01000211">
    <property type="protein sequence ID" value="TDE28122.1"/>
    <property type="molecule type" value="Genomic_DNA"/>
</dbReference>
<keyword evidence="2" id="KW-1185">Reference proteome</keyword>
<gene>
    <name evidence="1" type="ORF">E1295_42810</name>
</gene>
<evidence type="ECO:0008006" key="3">
    <source>
        <dbReference type="Google" id="ProtNLM"/>
    </source>
</evidence>
<dbReference type="Proteomes" id="UP000295136">
    <property type="component" value="Unassembled WGS sequence"/>
</dbReference>